<gene>
    <name evidence="2" type="ORF">V22_02290</name>
</gene>
<dbReference type="Proteomes" id="UP000319976">
    <property type="component" value="Chromosome"/>
</dbReference>
<evidence type="ECO:0000313" key="3">
    <source>
        <dbReference type="Proteomes" id="UP000319976"/>
    </source>
</evidence>
<protein>
    <submittedName>
        <fullName evidence="2">Uncharacterized protein</fullName>
    </submittedName>
</protein>
<keyword evidence="1" id="KW-0812">Transmembrane</keyword>
<reference evidence="2 3" key="1">
    <citation type="submission" date="2019-02" db="EMBL/GenBank/DDBJ databases">
        <title>Deep-cultivation of Planctomycetes and their phenomic and genomic characterization uncovers novel biology.</title>
        <authorList>
            <person name="Wiegand S."/>
            <person name="Jogler M."/>
            <person name="Boedeker C."/>
            <person name="Pinto D."/>
            <person name="Vollmers J."/>
            <person name="Rivas-Marin E."/>
            <person name="Kohn T."/>
            <person name="Peeters S.H."/>
            <person name="Heuer A."/>
            <person name="Rast P."/>
            <person name="Oberbeckmann S."/>
            <person name="Bunk B."/>
            <person name="Jeske O."/>
            <person name="Meyerdierks A."/>
            <person name="Storesund J.E."/>
            <person name="Kallscheuer N."/>
            <person name="Luecker S."/>
            <person name="Lage O.M."/>
            <person name="Pohl T."/>
            <person name="Merkel B.J."/>
            <person name="Hornburger P."/>
            <person name="Mueller R.-W."/>
            <person name="Bruemmer F."/>
            <person name="Labrenz M."/>
            <person name="Spormann A.M."/>
            <person name="Op den Camp H."/>
            <person name="Overmann J."/>
            <person name="Amann R."/>
            <person name="Jetten M.S.M."/>
            <person name="Mascher T."/>
            <person name="Medema M.H."/>
            <person name="Devos D.P."/>
            <person name="Kaster A.-K."/>
            <person name="Ovreas L."/>
            <person name="Rohde M."/>
            <person name="Galperin M.Y."/>
            <person name="Jogler C."/>
        </authorList>
    </citation>
    <scope>NUCLEOTIDE SEQUENCE [LARGE SCALE GENOMIC DNA]</scope>
    <source>
        <strain evidence="2 3">V22</strain>
    </source>
</reference>
<keyword evidence="3" id="KW-1185">Reference proteome</keyword>
<evidence type="ECO:0000313" key="2">
    <source>
        <dbReference type="EMBL" id="QDT63030.1"/>
    </source>
</evidence>
<accession>A0A517T3S8</accession>
<feature type="transmembrane region" description="Helical" evidence="1">
    <location>
        <begin position="76"/>
        <end position="101"/>
    </location>
</feature>
<evidence type="ECO:0000256" key="1">
    <source>
        <dbReference type="SAM" id="Phobius"/>
    </source>
</evidence>
<dbReference type="AlphaFoldDB" id="A0A517T3S8"/>
<dbReference type="OrthoDB" id="290105at2"/>
<dbReference type="KEGG" id="chya:V22_02290"/>
<proteinExistence type="predicted"/>
<organism evidence="2 3">
    <name type="scientific">Calycomorphotria hydatis</name>
    <dbReference type="NCBI Taxonomy" id="2528027"/>
    <lineage>
        <taxon>Bacteria</taxon>
        <taxon>Pseudomonadati</taxon>
        <taxon>Planctomycetota</taxon>
        <taxon>Planctomycetia</taxon>
        <taxon>Planctomycetales</taxon>
        <taxon>Planctomycetaceae</taxon>
        <taxon>Calycomorphotria</taxon>
    </lineage>
</organism>
<name>A0A517T3S8_9PLAN</name>
<keyword evidence="1" id="KW-0472">Membrane</keyword>
<feature type="transmembrane region" description="Helical" evidence="1">
    <location>
        <begin position="50"/>
        <end position="70"/>
    </location>
</feature>
<sequence>MNSEHHNFSDDSEPMELQFDDNEKVSSAQASYNIVSDTVTGVNVRFSDNLFQAIFIVVSIFICSGVGILIGAGPGALLGAFAGLVLGVLASGFLLMIYRAIRHIQGKHK</sequence>
<dbReference type="RefSeq" id="WP_145259021.1">
    <property type="nucleotide sequence ID" value="NZ_CP036316.1"/>
</dbReference>
<keyword evidence="1" id="KW-1133">Transmembrane helix</keyword>
<dbReference type="EMBL" id="CP036316">
    <property type="protein sequence ID" value="QDT63030.1"/>
    <property type="molecule type" value="Genomic_DNA"/>
</dbReference>